<accession>A0A1E5XHN3</accession>
<dbReference type="AlphaFoldDB" id="A0A1E5XHN3"/>
<evidence type="ECO:0000313" key="1">
    <source>
        <dbReference type="EMBL" id="OEO28096.1"/>
    </source>
</evidence>
<dbReference type="OrthoDB" id="7951022at2"/>
<protein>
    <submittedName>
        <fullName evidence="1">Uncharacterized protein</fullName>
    </submittedName>
</protein>
<evidence type="ECO:0000313" key="2">
    <source>
        <dbReference type="Proteomes" id="UP000095463"/>
    </source>
</evidence>
<keyword evidence="2" id="KW-1185">Reference proteome</keyword>
<reference evidence="1 2" key="1">
    <citation type="journal article" date="2015" name="Genome Announc.">
        <title>Genome Assemblies of Three Soil-Associated Devosia species: D. insulae, D. limi, and D. soli.</title>
        <authorList>
            <person name="Hassan Y.I."/>
            <person name="Lepp D."/>
            <person name="Zhou T."/>
        </authorList>
    </citation>
    <scope>NUCLEOTIDE SEQUENCE [LARGE SCALE GENOMIC DNA]</scope>
    <source>
        <strain evidence="1 2">DS-56</strain>
    </source>
</reference>
<proteinExistence type="predicted"/>
<organism evidence="1 2">
    <name type="scientific">Devosia insulae DS-56</name>
    <dbReference type="NCBI Taxonomy" id="1116389"/>
    <lineage>
        <taxon>Bacteria</taxon>
        <taxon>Pseudomonadati</taxon>
        <taxon>Pseudomonadota</taxon>
        <taxon>Alphaproteobacteria</taxon>
        <taxon>Hyphomicrobiales</taxon>
        <taxon>Devosiaceae</taxon>
        <taxon>Devosia</taxon>
    </lineage>
</organism>
<name>A0A1E5XHN3_9HYPH</name>
<dbReference type="RefSeq" id="WP_069912577.1">
    <property type="nucleotide sequence ID" value="NZ_LAJE02000400.1"/>
</dbReference>
<dbReference type="Proteomes" id="UP000095463">
    <property type="component" value="Unassembled WGS sequence"/>
</dbReference>
<comment type="caution">
    <text evidence="1">The sequence shown here is derived from an EMBL/GenBank/DDBJ whole genome shotgun (WGS) entry which is preliminary data.</text>
</comment>
<sequence length="89" mass="9524">MGDVQFAFQVARYIGGSGGVAFAKPVRAIAAHPIAAAERVMRTRPYLLGEPKNILAEVSYLTPDGEEERVLLYHDGSVATPSTVPAPTR</sequence>
<dbReference type="EMBL" id="LAJE02000400">
    <property type="protein sequence ID" value="OEO28096.1"/>
    <property type="molecule type" value="Genomic_DNA"/>
</dbReference>
<gene>
    <name evidence="1" type="ORF">VW23_000430</name>
</gene>